<accession>A0A0M2KDJ4</accession>
<dbReference type="PATRIC" id="fig|65700.7.peg.1442"/>
<dbReference type="AlphaFoldDB" id="A0A0M2KDJ4"/>
<proteinExistence type="predicted"/>
<evidence type="ECO:0000259" key="1">
    <source>
        <dbReference type="PROSITE" id="PS51186"/>
    </source>
</evidence>
<reference evidence="5" key="3">
    <citation type="submission" date="2016-01" db="EMBL/GenBank/DDBJ databases">
        <authorList>
            <person name="Shapiro L."/>
        </authorList>
    </citation>
    <scope>NUCLEOTIDE SEQUENCE [LARGE SCALE GENOMIC DNA]</scope>
    <source>
        <strain evidence="5">MDcuke</strain>
    </source>
</reference>
<dbReference type="Proteomes" id="UP000033924">
    <property type="component" value="Unassembled WGS sequence"/>
</dbReference>
<dbReference type="CDD" id="cd04301">
    <property type="entry name" value="NAT_SF"/>
    <property type="match status" value="1"/>
</dbReference>
<evidence type="ECO:0000313" key="5">
    <source>
        <dbReference type="Proteomes" id="UP000264980"/>
    </source>
</evidence>
<dbReference type="InterPro" id="IPR000182">
    <property type="entry name" value="GNAT_dom"/>
</dbReference>
<reference evidence="3 4" key="1">
    <citation type="submission" date="2015-01" db="EMBL/GenBank/DDBJ databases">
        <title>Erwinia tracheiphila.</title>
        <authorList>
            <person name="Shapiro L.R."/>
        </authorList>
    </citation>
    <scope>NUCLEOTIDE SEQUENCE [LARGE SCALE GENOMIC DNA]</scope>
    <source>
        <strain evidence="3 4">BuffGH</strain>
    </source>
</reference>
<dbReference type="EMBL" id="JXNU01000003">
    <property type="protein sequence ID" value="KKF35036.1"/>
    <property type="molecule type" value="Genomic_DNA"/>
</dbReference>
<sequence length="172" mass="18645">MRQKNAHLSCQCLNADEAKAELPSLIHVLSVCMAQDASVGFISMDPQLMSRFWLSVVDGLASGDKKLLVARQDGAVVGTVIVVLGMMSNGQHRAEIAKLLAHTDARLQGIVSALPAQAETLAKEAGRTLLVLDTRRGDVAEQLYLRERWQISGTISDFVRSTEGKLDVTTVM</sequence>
<dbReference type="RefSeq" id="WP_016189744.1">
    <property type="nucleotide sequence ID" value="NZ_CP013970.1"/>
</dbReference>
<dbReference type="GO" id="GO:0016747">
    <property type="term" value="F:acyltransferase activity, transferring groups other than amino-acyl groups"/>
    <property type="evidence" value="ECO:0007669"/>
    <property type="project" value="InterPro"/>
</dbReference>
<keyword evidence="4" id="KW-1185">Reference proteome</keyword>
<dbReference type="Proteomes" id="UP000264980">
    <property type="component" value="Chromosome"/>
</dbReference>
<dbReference type="Gene3D" id="3.40.630.30">
    <property type="match status" value="1"/>
</dbReference>
<name>A0A0M2KDJ4_9GAMM</name>
<dbReference type="EMBL" id="CP013970">
    <property type="protein sequence ID" value="AXF76279.1"/>
    <property type="molecule type" value="Genomic_DNA"/>
</dbReference>
<dbReference type="Pfam" id="PF00583">
    <property type="entry name" value="Acetyltransf_1"/>
    <property type="match status" value="1"/>
</dbReference>
<reference evidence="2" key="2">
    <citation type="submission" date="2016-01" db="EMBL/GenBank/DDBJ databases">
        <authorList>
            <person name="Oliw E.H."/>
        </authorList>
    </citation>
    <scope>NUCLEOTIDE SEQUENCE [LARGE SCALE GENOMIC DNA]</scope>
    <source>
        <strain evidence="2">MDcuke</strain>
    </source>
</reference>
<feature type="domain" description="N-acetyltransferase" evidence="1">
    <location>
        <begin position="28"/>
        <end position="172"/>
    </location>
</feature>
<dbReference type="PROSITE" id="PS51186">
    <property type="entry name" value="GNAT"/>
    <property type="match status" value="1"/>
</dbReference>
<keyword evidence="3" id="KW-0808">Transferase</keyword>
<dbReference type="SUPFAM" id="SSF55729">
    <property type="entry name" value="Acyl-CoA N-acyltransferases (Nat)"/>
    <property type="match status" value="1"/>
</dbReference>
<evidence type="ECO:0000313" key="2">
    <source>
        <dbReference type="EMBL" id="AXF76279.1"/>
    </source>
</evidence>
<dbReference type="STRING" id="65700.SY86_05705"/>
<evidence type="ECO:0000313" key="3">
    <source>
        <dbReference type="EMBL" id="KKF35036.1"/>
    </source>
</evidence>
<protein>
    <submittedName>
        <fullName evidence="2 3">Acetyltransferase</fullName>
    </submittedName>
</protein>
<gene>
    <name evidence="2" type="ORF">AV903_09845</name>
    <name evidence="3" type="ORF">SY86_05705</name>
</gene>
<organism evidence="3 4">
    <name type="scientific">Erwinia tracheiphila</name>
    <dbReference type="NCBI Taxonomy" id="65700"/>
    <lineage>
        <taxon>Bacteria</taxon>
        <taxon>Pseudomonadati</taxon>
        <taxon>Pseudomonadota</taxon>
        <taxon>Gammaproteobacteria</taxon>
        <taxon>Enterobacterales</taxon>
        <taxon>Erwiniaceae</taxon>
        <taxon>Erwinia</taxon>
    </lineage>
</organism>
<evidence type="ECO:0000313" key="4">
    <source>
        <dbReference type="Proteomes" id="UP000033924"/>
    </source>
</evidence>
<dbReference type="InterPro" id="IPR016181">
    <property type="entry name" value="Acyl_CoA_acyltransferase"/>
</dbReference>